<evidence type="ECO:0000256" key="2">
    <source>
        <dbReference type="ARBA" id="ARBA00022448"/>
    </source>
</evidence>
<feature type="transmembrane region" description="Helical" evidence="6">
    <location>
        <begin position="171"/>
        <end position="194"/>
    </location>
</feature>
<feature type="transmembrane region" description="Helical" evidence="6">
    <location>
        <begin position="49"/>
        <end position="70"/>
    </location>
</feature>
<dbReference type="KEGG" id="tgr:Tgr7_0146"/>
<dbReference type="PROSITE" id="PS50850">
    <property type="entry name" value="MFS"/>
    <property type="match status" value="1"/>
</dbReference>
<feature type="transmembrane region" description="Helical" evidence="6">
    <location>
        <begin position="380"/>
        <end position="401"/>
    </location>
</feature>
<keyword evidence="2" id="KW-0813">Transport</keyword>
<accession>B8GTI7</accession>
<dbReference type="Proteomes" id="UP000002383">
    <property type="component" value="Chromosome"/>
</dbReference>
<dbReference type="PANTHER" id="PTHR23519">
    <property type="entry name" value="AUTOPHAGY-RELATED PROTEIN 22"/>
    <property type="match status" value="1"/>
</dbReference>
<name>B8GTI7_THISH</name>
<dbReference type="GO" id="GO:0012505">
    <property type="term" value="C:endomembrane system"/>
    <property type="evidence" value="ECO:0007669"/>
    <property type="project" value="UniProtKB-SubCell"/>
</dbReference>
<keyword evidence="3 6" id="KW-0812">Transmembrane</keyword>
<proteinExistence type="predicted"/>
<dbReference type="PANTHER" id="PTHR23519:SF1">
    <property type="entry name" value="AUTOPHAGY-RELATED PROTEIN 22"/>
    <property type="match status" value="1"/>
</dbReference>
<dbReference type="STRING" id="396588.Tgr7_0146"/>
<dbReference type="InterPro" id="IPR024671">
    <property type="entry name" value="Atg22-like"/>
</dbReference>
<dbReference type="InterPro" id="IPR020846">
    <property type="entry name" value="MFS_dom"/>
</dbReference>
<keyword evidence="9" id="KW-1185">Reference proteome</keyword>
<feature type="transmembrane region" description="Helical" evidence="6">
    <location>
        <begin position="142"/>
        <end position="165"/>
    </location>
</feature>
<keyword evidence="4 6" id="KW-1133">Transmembrane helix</keyword>
<feature type="domain" description="Major facilitator superfamily (MFS) profile" evidence="7">
    <location>
        <begin position="227"/>
        <end position="414"/>
    </location>
</feature>
<dbReference type="Gene3D" id="1.20.1250.20">
    <property type="entry name" value="MFS general substrate transporter like domains"/>
    <property type="match status" value="2"/>
</dbReference>
<protein>
    <submittedName>
        <fullName evidence="8">Major facilitator superfamily MFS_1</fullName>
    </submittedName>
</protein>
<evidence type="ECO:0000256" key="6">
    <source>
        <dbReference type="SAM" id="Phobius"/>
    </source>
</evidence>
<comment type="subcellular location">
    <subcellularLocation>
        <location evidence="1">Endomembrane system</location>
        <topology evidence="1">Multi-pass membrane protein</topology>
    </subcellularLocation>
</comment>
<evidence type="ECO:0000313" key="8">
    <source>
        <dbReference type="EMBL" id="ACL71247.1"/>
    </source>
</evidence>
<keyword evidence="5 6" id="KW-0472">Membrane</keyword>
<feature type="transmembrane region" description="Helical" evidence="6">
    <location>
        <begin position="82"/>
        <end position="99"/>
    </location>
</feature>
<reference evidence="8 9" key="1">
    <citation type="journal article" date="2011" name="Stand. Genomic Sci.">
        <title>Complete genome sequence of 'Thioalkalivibrio sulfidophilus' HL-EbGr7.</title>
        <authorList>
            <person name="Muyzer G."/>
            <person name="Sorokin D.Y."/>
            <person name="Mavromatis K."/>
            <person name="Lapidus A."/>
            <person name="Clum A."/>
            <person name="Ivanova N."/>
            <person name="Pati A."/>
            <person name="d'Haeseleer P."/>
            <person name="Woyke T."/>
            <person name="Kyrpides N.C."/>
        </authorList>
    </citation>
    <scope>NUCLEOTIDE SEQUENCE [LARGE SCALE GENOMIC DNA]</scope>
    <source>
        <strain evidence="8 9">HL-EbGR7</strain>
    </source>
</reference>
<evidence type="ECO:0000256" key="5">
    <source>
        <dbReference type="ARBA" id="ARBA00023136"/>
    </source>
</evidence>
<dbReference type="Pfam" id="PF11700">
    <property type="entry name" value="ATG22"/>
    <property type="match status" value="1"/>
</dbReference>
<evidence type="ECO:0000259" key="7">
    <source>
        <dbReference type="PROSITE" id="PS50850"/>
    </source>
</evidence>
<dbReference type="eggNOG" id="COG2270">
    <property type="taxonomic scope" value="Bacteria"/>
</dbReference>
<gene>
    <name evidence="8" type="ordered locus">Tgr7_0146</name>
</gene>
<feature type="transmembrane region" description="Helical" evidence="6">
    <location>
        <begin position="21"/>
        <end position="43"/>
    </location>
</feature>
<dbReference type="SUPFAM" id="SSF103473">
    <property type="entry name" value="MFS general substrate transporter"/>
    <property type="match status" value="1"/>
</dbReference>
<dbReference type="InterPro" id="IPR036259">
    <property type="entry name" value="MFS_trans_sf"/>
</dbReference>
<sequence length="414" mass="44147">MGERVRRREIFGWCFYDFANSAFITVVITVVFGPYFIGVIAAGDPAANTLWGLILAVSQVIVIVAGPVLGVMADVTATKKRYLLGMMWVCAAATAALWFTGPGTVWLAAGLVVVAYAAFSFGENFCASFLSELSTPENVGRISGYGWGFGYLGGLASLGMAVLVLSRVPAGVPWVFVATAVFMVLATLPVVLLLRERKRPEPHAGSWWLLGWESMGRAARGLPRHRELLKFFVSFLLYMSGLGAVVGFAAIYSQQVLGFTTAENLVLFATLQLSSALGALLCGWWQDRAGSVNALSVALALWCLVALGAYFAETKTAFFLVGNLAGLAIGSSQAASRAVVTLLSPRDRAAEFFGFWGVFGKLAAITGPLVMGVLADVFDLRVAVLATLVFFAGGLLVLRQVKVEDRGGRKKVAD</sequence>
<feature type="transmembrane region" description="Helical" evidence="6">
    <location>
        <begin position="105"/>
        <end position="130"/>
    </location>
</feature>
<evidence type="ECO:0000256" key="1">
    <source>
        <dbReference type="ARBA" id="ARBA00004127"/>
    </source>
</evidence>
<evidence type="ECO:0000313" key="9">
    <source>
        <dbReference type="Proteomes" id="UP000002383"/>
    </source>
</evidence>
<dbReference type="AlphaFoldDB" id="B8GTI7"/>
<evidence type="ECO:0000256" key="4">
    <source>
        <dbReference type="ARBA" id="ARBA00022989"/>
    </source>
</evidence>
<feature type="transmembrane region" description="Helical" evidence="6">
    <location>
        <begin position="265"/>
        <end position="285"/>
    </location>
</feature>
<feature type="transmembrane region" description="Helical" evidence="6">
    <location>
        <begin position="352"/>
        <end position="374"/>
    </location>
</feature>
<feature type="transmembrane region" description="Helical" evidence="6">
    <location>
        <begin position="228"/>
        <end position="253"/>
    </location>
</feature>
<organism evidence="8 9">
    <name type="scientific">Thioalkalivibrio sulfidiphilus (strain HL-EbGR7)</name>
    <dbReference type="NCBI Taxonomy" id="396588"/>
    <lineage>
        <taxon>Bacteria</taxon>
        <taxon>Pseudomonadati</taxon>
        <taxon>Pseudomonadota</taxon>
        <taxon>Gammaproteobacteria</taxon>
        <taxon>Chromatiales</taxon>
        <taxon>Ectothiorhodospiraceae</taxon>
        <taxon>Thioalkalivibrio</taxon>
    </lineage>
</organism>
<feature type="transmembrane region" description="Helical" evidence="6">
    <location>
        <begin position="318"/>
        <end position="340"/>
    </location>
</feature>
<dbReference type="InterPro" id="IPR050495">
    <property type="entry name" value="ATG22/LtaA_families"/>
</dbReference>
<dbReference type="EMBL" id="CP001339">
    <property type="protein sequence ID" value="ACL71247.1"/>
    <property type="molecule type" value="Genomic_DNA"/>
</dbReference>
<dbReference type="HOGENOM" id="CLU_017518_3_1_6"/>
<feature type="transmembrane region" description="Helical" evidence="6">
    <location>
        <begin position="292"/>
        <end position="312"/>
    </location>
</feature>
<evidence type="ECO:0000256" key="3">
    <source>
        <dbReference type="ARBA" id="ARBA00022692"/>
    </source>
</evidence>
<dbReference type="GO" id="GO:0022857">
    <property type="term" value="F:transmembrane transporter activity"/>
    <property type="evidence" value="ECO:0007669"/>
    <property type="project" value="InterPro"/>
</dbReference>